<feature type="signal peptide" evidence="1">
    <location>
        <begin position="1"/>
        <end position="24"/>
    </location>
</feature>
<dbReference type="InterPro" id="IPR013783">
    <property type="entry name" value="Ig-like_fold"/>
</dbReference>
<dbReference type="InterPro" id="IPR014756">
    <property type="entry name" value="Ig_E-set"/>
</dbReference>
<protein>
    <recommendedName>
        <fullName evidence="2">GEVED domain-containing protein</fullName>
    </recommendedName>
</protein>
<reference evidence="3 4" key="1">
    <citation type="submission" date="2020-08" db="EMBL/GenBank/DDBJ databases">
        <title>Description of novel Flavobacterium F-408 isolate.</title>
        <authorList>
            <person name="Saticioglu I.B."/>
            <person name="Duman M."/>
            <person name="Altun S."/>
        </authorList>
    </citation>
    <scope>NUCLEOTIDE SEQUENCE [LARGE SCALE GENOMIC DNA]</scope>
    <source>
        <strain evidence="3 4">F-408</strain>
    </source>
</reference>
<keyword evidence="4" id="KW-1185">Reference proteome</keyword>
<dbReference type="Gene3D" id="2.60.40.10">
    <property type="entry name" value="Immunoglobulins"/>
    <property type="match status" value="1"/>
</dbReference>
<sequence>MKNNYVTKLTLLIFTLLCSVLSWGQATLPVSRTVWDSTPTGWTDTPLLSYLSTFACSGSNGARFDNSAQLKIVNFDSAPNQLSFVVKSNTTASTSVLLVEESADGLSYTSVISLTGTAGLPTTCTTRGPYTLNSTSRYVRWTFTKGSSNMTMDDVNITVAAGPTPDIVLSSANPAAPAANITEGSLNNVVYAFNTAVTTANATLNSVNFTTTGTYAAGNITNFKLWYSTDAVFNSVTDTNIKTITTGLGTGAHPFSTLSQVIANGATGYFFITADLPCPSTALNTLGINAITTANLTFASGNKSGTAFASGTQTIQDDIPTNVTGAVTSSCVSNASTVGWSLPTNCYDNILIFATNSSFTATLPTGNGSTYTANTVFSSGTAFDGGFCVYKGSTSTVTVTGLTNGVNYTYKIFTRNGSTWSSGVEVSCIPVGSLYCPSNGNTTFQTSLTNVTLNTINNTSAKPSGYSDYTSSISTNLQQGVTYSLSARINTHGNYTVLGFAWIDFNQDGDFVDVGEAIDLGSAVNVVDGITSSSPVAITVPINAVPGVTRMRVIATYDGDSSPCLTGFDGEVEDYAINITAACVPTHSVASFAPTSGPTGTDVTINGTGFTAGTTVTFNGIAATVVFVNATQIIATVPAGSTTGTIKVNEAGCNLYVTPVFTQTKQSGVCSSGNNLNDLIISEVYDSVANNSWYMELYNPTGTAINLDAVGANYKLIRYGDIGTTTGLRSVDISGIIPPGGVYLADIGSDSACGALAFEYTNKGNGINENDEIRLTKNDVTVDIVHCPNEKGYTIRRNALATGPSATYNGADWTLLLNETCANLDIVPFSATSSLPSISANPIDVSACGTLASFVVNATASGAGVLTYQWYYNDNVASGWSVVNAGSFAGVTVTGNTSANLNLNGAIDTINGYQFYCAVIQNGTCTLLSDAAQLKTQSTTWNGSVWSNGTPTLTKSAILDGIYVTATNGNFSCCSLTVNATRTLTISSGGYVEVQNSITTNGTLDVLSDGSLVQISDLAVNTGNITYNRTANIRKQDYVYWSSPVAGFNNTAISPTTPLGFQYKWLPTTAGVNNFGNWTYANETMVLGKGYIVRGPNAFSLTALANYTATFTGVPNNGVVTIPISRGDYDGVNYNTGVSTTPGTKEDDNWNLVGNPYPSAIHAVNFLTLNTNIAGFVNVWTHGTLPSTAIADPFYNNYAYNYTPGDYISYNASGASSGPGVFNGRIAGGQGFLVSMLHTSVATTENLIFNNSLRNRTYNNSQFYKSTSINKNEEELEKHRIWFDLVSSTGTSTRSLLGYIEEATNGKDRLFDAFTNEKQSFNIFSLIDNELMLIQGRALPFDSNDKVTIGVSIPQDGLYKIALSSVDGLFSNANQNIYIEDKLLNIIYDIRTSPYSFMATKGITKDRFVIRFTNETALANETFDANNDVVVVSNQELSVVSRNEKIENIIVYDVLGRKLFEGKNIKATDFILPINKRNAPLLIEIGLENGIKVNKKTIY</sequence>
<gene>
    <name evidence="3" type="ORF">H8R27_08595</name>
</gene>
<evidence type="ECO:0000313" key="4">
    <source>
        <dbReference type="Proteomes" id="UP000605990"/>
    </source>
</evidence>
<dbReference type="EMBL" id="JACRUN010000004">
    <property type="protein sequence ID" value="MBC5834944.1"/>
    <property type="molecule type" value="Genomic_DNA"/>
</dbReference>
<feature type="chain" id="PRO_5047405720" description="GEVED domain-containing protein" evidence="1">
    <location>
        <begin position="25"/>
        <end position="1499"/>
    </location>
</feature>
<name>A0ABR7IYT5_9FLAO</name>
<organism evidence="3 4">
    <name type="scientific">Flavobacterium bernardetii</name>
    <dbReference type="NCBI Taxonomy" id="2813823"/>
    <lineage>
        <taxon>Bacteria</taxon>
        <taxon>Pseudomonadati</taxon>
        <taxon>Bacteroidota</taxon>
        <taxon>Flavobacteriia</taxon>
        <taxon>Flavobacteriales</taxon>
        <taxon>Flavobacteriaceae</taxon>
        <taxon>Flavobacterium</taxon>
    </lineage>
</organism>
<proteinExistence type="predicted"/>
<dbReference type="Proteomes" id="UP000605990">
    <property type="component" value="Unassembled WGS sequence"/>
</dbReference>
<accession>A0ABR7IYT5</accession>
<dbReference type="InterPro" id="IPR045474">
    <property type="entry name" value="GEVED"/>
</dbReference>
<comment type="caution">
    <text evidence="3">The sequence shown here is derived from an EMBL/GenBank/DDBJ whole genome shotgun (WGS) entry which is preliminary data.</text>
</comment>
<evidence type="ECO:0000256" key="1">
    <source>
        <dbReference type="SAM" id="SignalP"/>
    </source>
</evidence>
<feature type="domain" description="GEVED" evidence="2">
    <location>
        <begin position="501"/>
        <end position="578"/>
    </location>
</feature>
<keyword evidence="1" id="KW-0732">Signal</keyword>
<evidence type="ECO:0000313" key="3">
    <source>
        <dbReference type="EMBL" id="MBC5834944.1"/>
    </source>
</evidence>
<dbReference type="Pfam" id="PF20009">
    <property type="entry name" value="GEVED"/>
    <property type="match status" value="1"/>
</dbReference>
<evidence type="ECO:0000259" key="2">
    <source>
        <dbReference type="Pfam" id="PF20009"/>
    </source>
</evidence>
<dbReference type="SUPFAM" id="SSF81296">
    <property type="entry name" value="E set domains"/>
    <property type="match status" value="1"/>
</dbReference>
<dbReference type="RefSeq" id="WP_166128259.1">
    <property type="nucleotide sequence ID" value="NZ_JAANOQ010000005.1"/>
</dbReference>